<evidence type="ECO:0000256" key="4">
    <source>
        <dbReference type="ARBA" id="ARBA00016218"/>
    </source>
</evidence>
<evidence type="ECO:0000256" key="7">
    <source>
        <dbReference type="ARBA" id="ARBA00022777"/>
    </source>
</evidence>
<organism evidence="14 15">
    <name type="scientific">Paracoccus aurantius</name>
    <dbReference type="NCBI Taxonomy" id="3073814"/>
    <lineage>
        <taxon>Bacteria</taxon>
        <taxon>Pseudomonadati</taxon>
        <taxon>Pseudomonadota</taxon>
        <taxon>Alphaproteobacteria</taxon>
        <taxon>Rhodobacterales</taxon>
        <taxon>Paracoccaceae</taxon>
        <taxon>Paracoccus</taxon>
    </lineage>
</organism>
<evidence type="ECO:0000256" key="8">
    <source>
        <dbReference type="ARBA" id="ARBA00022840"/>
    </source>
</evidence>
<evidence type="ECO:0000256" key="5">
    <source>
        <dbReference type="ARBA" id="ARBA00022679"/>
    </source>
</evidence>
<evidence type="ECO:0000256" key="1">
    <source>
        <dbReference type="ARBA" id="ARBA00005051"/>
    </source>
</evidence>
<keyword evidence="6" id="KW-0547">Nucleotide-binding</keyword>
<evidence type="ECO:0000256" key="11">
    <source>
        <dbReference type="ARBA" id="ARBA00029766"/>
    </source>
</evidence>
<dbReference type="InterPro" id="IPR035907">
    <property type="entry name" value="Hppk_sf"/>
</dbReference>
<dbReference type="EMBL" id="JAVQLW010000001">
    <property type="protein sequence ID" value="MDS9468160.1"/>
    <property type="molecule type" value="Genomic_DNA"/>
</dbReference>
<evidence type="ECO:0000256" key="3">
    <source>
        <dbReference type="ARBA" id="ARBA00013253"/>
    </source>
</evidence>
<feature type="domain" description="7,8-dihydro-6-hydroxymethylpterin-pyrophosphokinase" evidence="13">
    <location>
        <begin position="14"/>
        <end position="166"/>
    </location>
</feature>
<comment type="function">
    <text evidence="10">Catalyzes the transfer of pyrophosphate from adenosine triphosphate (ATP) to 6-hydroxymethyl-7,8-dihydropterin, an enzymatic step in folate biosynthesis pathway.</text>
</comment>
<keyword evidence="7" id="KW-0418">Kinase</keyword>
<dbReference type="NCBIfam" id="TIGR01498">
    <property type="entry name" value="folK"/>
    <property type="match status" value="1"/>
</dbReference>
<proteinExistence type="inferred from homology"/>
<evidence type="ECO:0000256" key="10">
    <source>
        <dbReference type="ARBA" id="ARBA00029409"/>
    </source>
</evidence>
<dbReference type="Gene3D" id="3.30.70.560">
    <property type="entry name" value="7,8-Dihydro-6-hydroxymethylpterin-pyrophosphokinase HPPK"/>
    <property type="match status" value="1"/>
</dbReference>
<keyword evidence="9" id="KW-0289">Folate biosynthesis</keyword>
<dbReference type="PANTHER" id="PTHR43071:SF1">
    <property type="entry name" value="2-AMINO-4-HYDROXY-6-HYDROXYMETHYLDIHYDROPTERIDINE PYROPHOSPHOKINASE"/>
    <property type="match status" value="1"/>
</dbReference>
<keyword evidence="5 14" id="KW-0808">Transferase</keyword>
<evidence type="ECO:0000259" key="13">
    <source>
        <dbReference type="Pfam" id="PF01288"/>
    </source>
</evidence>
<evidence type="ECO:0000313" key="14">
    <source>
        <dbReference type="EMBL" id="MDS9468160.1"/>
    </source>
</evidence>
<dbReference type="InterPro" id="IPR000550">
    <property type="entry name" value="Hppk"/>
</dbReference>
<evidence type="ECO:0000313" key="15">
    <source>
        <dbReference type="Proteomes" id="UP001269144"/>
    </source>
</evidence>
<dbReference type="Pfam" id="PF01288">
    <property type="entry name" value="HPPK"/>
    <property type="match status" value="1"/>
</dbReference>
<keyword evidence="8" id="KW-0067">ATP-binding</keyword>
<comment type="similarity">
    <text evidence="2">Belongs to the HPPK family.</text>
</comment>
<accession>A0ABU2HSY2</accession>
<dbReference type="RefSeq" id="WP_311160330.1">
    <property type="nucleotide sequence ID" value="NZ_JAVQLW010000001.1"/>
</dbReference>
<reference evidence="15" key="1">
    <citation type="submission" date="2023-07" db="EMBL/GenBank/DDBJ databases">
        <title>Paracoccus sp. MBLB3053 whole genome sequence.</title>
        <authorList>
            <person name="Hwang C.Y."/>
            <person name="Cho E.-S."/>
            <person name="Seo M.-J."/>
        </authorList>
    </citation>
    <scope>NUCLEOTIDE SEQUENCE [LARGE SCALE GENOMIC DNA]</scope>
    <source>
        <strain evidence="15">MBLB3053</strain>
    </source>
</reference>
<dbReference type="Proteomes" id="UP001269144">
    <property type="component" value="Unassembled WGS sequence"/>
</dbReference>
<comment type="caution">
    <text evidence="14">The sequence shown here is derived from an EMBL/GenBank/DDBJ whole genome shotgun (WGS) entry which is preliminary data.</text>
</comment>
<dbReference type="EC" id="2.7.6.3" evidence="3"/>
<keyword evidence="15" id="KW-1185">Reference proteome</keyword>
<dbReference type="CDD" id="cd00483">
    <property type="entry name" value="HPPK"/>
    <property type="match status" value="1"/>
</dbReference>
<evidence type="ECO:0000256" key="2">
    <source>
        <dbReference type="ARBA" id="ARBA00005810"/>
    </source>
</evidence>
<comment type="pathway">
    <text evidence="1">Cofactor biosynthesis; tetrahydrofolate biosynthesis; 2-amino-4-hydroxy-6-hydroxymethyl-7,8-dihydropteridine diphosphate from 7,8-dihydroneopterin triphosphate: step 4/4.</text>
</comment>
<dbReference type="SUPFAM" id="SSF55083">
    <property type="entry name" value="6-hydroxymethyl-7,8-dihydropterin pyrophosphokinase, HPPK"/>
    <property type="match status" value="1"/>
</dbReference>
<protein>
    <recommendedName>
        <fullName evidence="4">2-amino-4-hydroxy-6-hydroxymethyldihydropteridine pyrophosphokinase</fullName>
        <ecNumber evidence="3">2.7.6.3</ecNumber>
    </recommendedName>
    <alternativeName>
        <fullName evidence="11">6-hydroxymethyl-7,8-dihydropterin pyrophosphokinase</fullName>
    </alternativeName>
    <alternativeName>
        <fullName evidence="12">7,8-dihydro-6-hydroxymethylpterin-pyrophosphokinase</fullName>
    </alternativeName>
</protein>
<evidence type="ECO:0000256" key="12">
    <source>
        <dbReference type="ARBA" id="ARBA00033413"/>
    </source>
</evidence>
<evidence type="ECO:0000256" key="6">
    <source>
        <dbReference type="ARBA" id="ARBA00022741"/>
    </source>
</evidence>
<evidence type="ECO:0000256" key="9">
    <source>
        <dbReference type="ARBA" id="ARBA00022909"/>
    </source>
</evidence>
<sequence>MTQNTFTSAKLALVAIGGNLHSWAGSPEATMRAALRQIVCLPGVSLKAVSRFWLTPAFPIGSGPDYVNAAISLQTDSAPEALLAALHDIEAHLGRRRQGARWQSRGIDLDLIAYDDMVLPEIRTHDHWRQLPPEQQAENAPETLILPHPRLQDRGFVLVPLAEVAPNWVHPRLKRSVVELLATLPPGALEGIRPLNT</sequence>
<gene>
    <name evidence="14" type="primary">folK</name>
    <name evidence="14" type="ORF">RGQ15_11340</name>
</gene>
<dbReference type="PANTHER" id="PTHR43071">
    <property type="entry name" value="2-AMINO-4-HYDROXY-6-HYDROXYMETHYLDIHYDROPTERIDINE PYROPHOSPHOKINASE"/>
    <property type="match status" value="1"/>
</dbReference>
<dbReference type="GO" id="GO:0003848">
    <property type="term" value="F:2-amino-4-hydroxy-6-hydroxymethyldihydropteridine diphosphokinase activity"/>
    <property type="evidence" value="ECO:0007669"/>
    <property type="project" value="UniProtKB-EC"/>
</dbReference>
<name>A0ABU2HSY2_9RHOB</name>